<comment type="similarity">
    <text evidence="1">Belongs to the proteasome subunit S9 family.</text>
</comment>
<dbReference type="Pfam" id="PF01399">
    <property type="entry name" value="PCI"/>
    <property type="match status" value="1"/>
</dbReference>
<proteinExistence type="inferred from homology"/>
<evidence type="ECO:0000256" key="2">
    <source>
        <dbReference type="ARBA" id="ARBA00022942"/>
    </source>
</evidence>
<dbReference type="GO" id="GO:0000502">
    <property type="term" value="C:proteasome complex"/>
    <property type="evidence" value="ECO:0007669"/>
    <property type="project" value="UniProtKB-KW"/>
</dbReference>
<reference evidence="4" key="2">
    <citation type="submission" date="2012-12" db="EMBL/GenBank/DDBJ databases">
        <authorList>
            <person name="Gao Y.W."/>
            <person name="Fan S.T."/>
            <person name="Sun H.T."/>
            <person name="Wang Z."/>
            <person name="Gao X.L."/>
            <person name="Li Y.G."/>
            <person name="Wang T.C."/>
            <person name="Zhang K."/>
            <person name="Xu W.W."/>
            <person name="Yu Z.J."/>
            <person name="Xia X.Z."/>
        </authorList>
    </citation>
    <scope>NUCLEOTIDE SEQUENCE</scope>
    <source>
        <strain evidence="4">FR3</strain>
    </source>
</reference>
<dbReference type="Pfam" id="PF18055">
    <property type="entry name" value="RPN6_N"/>
    <property type="match status" value="1"/>
</dbReference>
<dbReference type="InterPro" id="IPR036390">
    <property type="entry name" value="WH_DNA-bd_sf"/>
</dbReference>
<dbReference type="OMA" id="WAKQQNR"/>
<sequence length="411" mass="46933">MSNSEAQNLPIEHLVILFSSKVNENDREELQRCEDLIIEMAEKMSKDNDIEGLKKLLTMLKPHLLSCGMAKAVKLIRNLIDCCLKIDNDSEFKLALCVEYVQWAKQQNRIFLRHTLEVRLIRLLNEIGRHTDVLTMGAKLRNELKKVESKDIQLEVHLEESKAAFALNNLNRSRIALIAARAIANSSCIDNKLQAQLDMESGILNMEEDHDFRTAFSYFYEAFENFDINGEKVSARKALKYMCLAKIMLNEEREIGLLLSSKLAAKYSGRDLDAMKDIASAFENRCLQSYCKAIEEYHMELQSDLIIRRYVDSLADTVLEKDISQLIESYSLIEMATLAKNIGIPVQQIERKLAQMILDKKFQGMIDQQDGTLTVYNFPHDVITKTFLASVKVISALSQTVDEIYSCANTL</sequence>
<dbReference type="PROSITE" id="PS50250">
    <property type="entry name" value="PCI"/>
    <property type="match status" value="1"/>
</dbReference>
<evidence type="ECO:0000256" key="1">
    <source>
        <dbReference type="ARBA" id="ARBA00007454"/>
    </source>
</evidence>
<gene>
    <name evidence="5" type="primary">bma-rpn-6.2</name>
    <name evidence="4" type="synonym">Bma-rpn-6.2</name>
    <name evidence="5" type="ORF">Bm10679</name>
    <name evidence="4" type="ORF">BM_Bm10679</name>
</gene>
<feature type="domain" description="PCI" evidence="3">
    <location>
        <begin position="211"/>
        <end position="380"/>
    </location>
</feature>
<organism evidence="4">
    <name type="scientific">Brugia malayi</name>
    <name type="common">Filarial nematode worm</name>
    <dbReference type="NCBI Taxonomy" id="6279"/>
    <lineage>
        <taxon>Eukaryota</taxon>
        <taxon>Metazoa</taxon>
        <taxon>Ecdysozoa</taxon>
        <taxon>Nematoda</taxon>
        <taxon>Chromadorea</taxon>
        <taxon>Rhabditida</taxon>
        <taxon>Spirurina</taxon>
        <taxon>Spiruromorpha</taxon>
        <taxon>Filarioidea</taxon>
        <taxon>Onchocercidae</taxon>
        <taxon>Brugia</taxon>
    </lineage>
</organism>
<dbReference type="Gene3D" id="1.25.40.570">
    <property type="match status" value="1"/>
</dbReference>
<dbReference type="WormBase" id="Bm10679b">
    <property type="protein sequence ID" value="BM44663"/>
    <property type="gene ID" value="WBGene00230940"/>
    <property type="gene designation" value="Bma-rpn-6.2"/>
</dbReference>
<reference evidence="4" key="1">
    <citation type="journal article" date="2007" name="Science">
        <title>Draft genome of the filarial nematode parasite Brugia malayi.</title>
        <authorList>
            <person name="Ghedin E."/>
            <person name="Wang S."/>
            <person name="Spiro D."/>
            <person name="Caler E."/>
            <person name="Zhao Q."/>
            <person name="Crabtree J."/>
            <person name="Allen J.E."/>
            <person name="Delcher A.L."/>
            <person name="Guiliano D.B."/>
            <person name="Miranda-Saavedra D."/>
            <person name="Angiuoli S.V."/>
            <person name="Creasy T."/>
            <person name="Amedeo P."/>
            <person name="Haas B."/>
            <person name="El-Sayed N.M."/>
            <person name="Wortman J.R."/>
            <person name="Feldblyum T."/>
            <person name="Tallon L."/>
            <person name="Schatz M."/>
            <person name="Shumway M."/>
            <person name="Koo H."/>
            <person name="Salzberg S.L."/>
            <person name="Schobel S."/>
            <person name="Pertea M."/>
            <person name="Pop M."/>
            <person name="White O."/>
            <person name="Barton G.J."/>
            <person name="Carlow C.K."/>
            <person name="Crawford M.J."/>
            <person name="Daub J."/>
            <person name="Dimmic M.W."/>
            <person name="Estes C.F."/>
            <person name="Foster J.M."/>
            <person name="Ganatra M."/>
            <person name="Gregory W.F."/>
            <person name="Johnson N.M."/>
            <person name="Jin J."/>
            <person name="Komuniecki R."/>
            <person name="Korf I."/>
            <person name="Kumar S."/>
            <person name="Laney S."/>
            <person name="Li B.W."/>
            <person name="Li W."/>
            <person name="Lindblom T.H."/>
            <person name="Lustigman S."/>
            <person name="Ma D."/>
            <person name="Maina C.V."/>
            <person name="Martin D.M."/>
            <person name="McCarter J.P."/>
            <person name="McReynolds L."/>
            <person name="Mitreva M."/>
            <person name="Nutman T.B."/>
            <person name="Parkinson J."/>
            <person name="Peregrin-Alvarez J.M."/>
            <person name="Poole C."/>
            <person name="Ren Q."/>
            <person name="Saunders L."/>
            <person name="Sluder A.E."/>
            <person name="Smith K."/>
            <person name="Stanke M."/>
            <person name="Unnasch T.R."/>
            <person name="Ware J."/>
            <person name="Wei A.D."/>
            <person name="Weil G."/>
            <person name="Williams D.J."/>
            <person name="Zhang Y."/>
            <person name="Williams S.A."/>
            <person name="Fraser-Liggett C."/>
            <person name="Slatko B."/>
            <person name="Blaxter M.L."/>
            <person name="Scott A.L."/>
        </authorList>
    </citation>
    <scope>NUCLEOTIDE SEQUENCE</scope>
    <source>
        <strain evidence="4">FR3</strain>
    </source>
</reference>
<dbReference type="EMBL" id="LN857006">
    <property type="protein sequence ID" value="CDP99050.1"/>
    <property type="molecule type" value="Genomic_DNA"/>
</dbReference>
<dbReference type="SUPFAM" id="SSF46785">
    <property type="entry name" value="Winged helix' DNA-binding domain"/>
    <property type="match status" value="1"/>
</dbReference>
<name>A0A0J9Y0I0_BRUMA</name>
<evidence type="ECO:0000313" key="4">
    <source>
        <dbReference type="EMBL" id="CDP99050.1"/>
    </source>
</evidence>
<evidence type="ECO:0000259" key="3">
    <source>
        <dbReference type="PROSITE" id="PS50250"/>
    </source>
</evidence>
<keyword evidence="2" id="KW-0647">Proteasome</keyword>
<dbReference type="SMART" id="SM00753">
    <property type="entry name" value="PAM"/>
    <property type="match status" value="1"/>
</dbReference>
<dbReference type="InterPro" id="IPR000717">
    <property type="entry name" value="PCI_dom"/>
</dbReference>
<dbReference type="InterPro" id="IPR040773">
    <property type="entry name" value="Rpn6_N"/>
</dbReference>
<evidence type="ECO:0000313" key="5">
    <source>
        <dbReference type="WormBase" id="Bm10679b"/>
    </source>
</evidence>
<dbReference type="AlphaFoldDB" id="A0A0J9Y0I0"/>
<accession>A0A0J9Y0I0</accession>
<protein>
    <submittedName>
        <fullName evidence="4">BMA-RPN-6.2, isoform b</fullName>
    </submittedName>
</protein>
<dbReference type="InterPro" id="IPR050871">
    <property type="entry name" value="26S_Proteasome/COP9_Components"/>
</dbReference>
<dbReference type="SMART" id="SM00088">
    <property type="entry name" value="PINT"/>
    <property type="match status" value="1"/>
</dbReference>
<dbReference type="PANTHER" id="PTHR10678">
    <property type="entry name" value="26S PROTEASOME NON-ATPASE REGULATORY SUBUNIT 11/COP9 SIGNALOSOME COMPLEX SUBUNIT 2"/>
    <property type="match status" value="1"/>
</dbReference>